<feature type="transmembrane region" description="Helical" evidence="7">
    <location>
        <begin position="490"/>
        <end position="510"/>
    </location>
</feature>
<keyword evidence="4 7" id="KW-1133">Transmembrane helix</keyword>
<dbReference type="AlphaFoldDB" id="A0A6J3BY00"/>
<dbReference type="PANTHER" id="PTHR10283:SF82">
    <property type="entry name" value="SOLUTE CARRIER FAMILY 13 MEMBER 2"/>
    <property type="match status" value="1"/>
</dbReference>
<keyword evidence="3 7" id="KW-0812">Transmembrane</keyword>
<evidence type="ECO:0000256" key="3">
    <source>
        <dbReference type="ARBA" id="ARBA00022692"/>
    </source>
</evidence>
<protein>
    <submittedName>
        <fullName evidence="9">Protein I'm not dead yet-like</fullName>
    </submittedName>
</protein>
<sequence length="595" mass="65909">MGGLWSFFQRKDPKTPVKGLQHRIKNIAINNFRGLLGFFIPLFALSWQGERLKHDITVQCIWIWMFCFFLLQPVAVQVTGIIPIFILPMAGVLSTSNTCACYFNDSMALFILSGMLLLLLNNSGFDRRIALWLLSSGDTCQFSGKRLVFKCSTAAFFLSMFSNRLLVTSTLTEYMTSALTDLQSATSKYRSTEPDYDEMRYIINNAIQTASGIGSIAIIHATYSGLAFKGIWSESPPEGSEYPDIFNYLQYSLFAFPVAFIMYVLNFSYHMLLINWFVKKPMSASSMAEMQKSILKHKEAIPPQLTLHEKLTVVFKIVVLLVFFLRWYKFSNMGWANFNANPTTPPIPKVKDATVAALFVLLLHILPKGFGFMKYISAEKKSELPPLKPESAILWWRFVDKNTNYGYLFLLGAGVALYAAAKETELCKTIGEHLGKQFTDHNWNTSLFLVCLVTVILSNVMTSTAVVVVFLPFVLCMALEGQVPWPTKSYLGALAVGIGSSFGFMSPFLYTPAYLCHNTGKVPMLKMAKYSFLSSVICLIILWLALVYWGPFLWDPEDAGIQSIAISGAEGEGGGKGGGEGGAEGGGEGGAEGGG</sequence>
<dbReference type="GeneID" id="113510522"/>
<keyword evidence="5 7" id="KW-0472">Membrane</keyword>
<evidence type="ECO:0000256" key="2">
    <source>
        <dbReference type="ARBA" id="ARBA00006772"/>
    </source>
</evidence>
<evidence type="ECO:0000256" key="1">
    <source>
        <dbReference type="ARBA" id="ARBA00004141"/>
    </source>
</evidence>
<evidence type="ECO:0000256" key="5">
    <source>
        <dbReference type="ARBA" id="ARBA00023136"/>
    </source>
</evidence>
<dbReference type="PANTHER" id="PTHR10283">
    <property type="entry name" value="SOLUTE CARRIER FAMILY 13 MEMBER"/>
    <property type="match status" value="1"/>
</dbReference>
<feature type="transmembrane region" description="Helical" evidence="7">
    <location>
        <begin position="530"/>
        <end position="549"/>
    </location>
</feature>
<evidence type="ECO:0000256" key="6">
    <source>
        <dbReference type="SAM" id="MobiDB-lite"/>
    </source>
</evidence>
<feature type="transmembrane region" description="Helical" evidence="7">
    <location>
        <begin position="32"/>
        <end position="49"/>
    </location>
</feature>
<evidence type="ECO:0000313" key="9">
    <source>
        <dbReference type="RefSeq" id="XP_031765312.2"/>
    </source>
</evidence>
<feature type="transmembrane region" description="Helical" evidence="7">
    <location>
        <begin position="61"/>
        <end position="87"/>
    </location>
</feature>
<feature type="transmembrane region" description="Helical" evidence="7">
    <location>
        <begin position="254"/>
        <end position="278"/>
    </location>
</feature>
<accession>A0A6J3BY00</accession>
<dbReference type="Proteomes" id="UP001652740">
    <property type="component" value="Unplaced"/>
</dbReference>
<feature type="transmembrane region" description="Helical" evidence="7">
    <location>
        <begin position="107"/>
        <end position="126"/>
    </location>
</feature>
<name>A0A6J3BY00_GALME</name>
<comment type="subcellular location">
    <subcellularLocation>
        <location evidence="1">Membrane</location>
        <topology evidence="1">Multi-pass membrane protein</topology>
    </subcellularLocation>
</comment>
<feature type="region of interest" description="Disordered" evidence="6">
    <location>
        <begin position="570"/>
        <end position="595"/>
    </location>
</feature>
<dbReference type="GO" id="GO:0015137">
    <property type="term" value="F:citrate transmembrane transporter activity"/>
    <property type="evidence" value="ECO:0007669"/>
    <property type="project" value="TreeGrafter"/>
</dbReference>
<dbReference type="Pfam" id="PF00939">
    <property type="entry name" value="Na_sulph_symp"/>
    <property type="match status" value="1"/>
</dbReference>
<keyword evidence="8" id="KW-1185">Reference proteome</keyword>
<dbReference type="GO" id="GO:0005886">
    <property type="term" value="C:plasma membrane"/>
    <property type="evidence" value="ECO:0007669"/>
    <property type="project" value="TreeGrafter"/>
</dbReference>
<proteinExistence type="inferred from homology"/>
<evidence type="ECO:0000256" key="4">
    <source>
        <dbReference type="ARBA" id="ARBA00022989"/>
    </source>
</evidence>
<reference evidence="9" key="1">
    <citation type="submission" date="2025-08" db="UniProtKB">
        <authorList>
            <consortium name="RefSeq"/>
        </authorList>
    </citation>
    <scope>IDENTIFICATION</scope>
    <source>
        <tissue evidence="9">Whole larvae</tissue>
    </source>
</reference>
<dbReference type="InParanoid" id="A0A6J3BY00"/>
<feature type="transmembrane region" description="Helical" evidence="7">
    <location>
        <begin position="447"/>
        <end position="478"/>
    </location>
</feature>
<organism evidence="8 9">
    <name type="scientific">Galleria mellonella</name>
    <name type="common">Greater wax moth</name>
    <dbReference type="NCBI Taxonomy" id="7137"/>
    <lineage>
        <taxon>Eukaryota</taxon>
        <taxon>Metazoa</taxon>
        <taxon>Ecdysozoa</taxon>
        <taxon>Arthropoda</taxon>
        <taxon>Hexapoda</taxon>
        <taxon>Insecta</taxon>
        <taxon>Pterygota</taxon>
        <taxon>Neoptera</taxon>
        <taxon>Endopterygota</taxon>
        <taxon>Lepidoptera</taxon>
        <taxon>Glossata</taxon>
        <taxon>Ditrysia</taxon>
        <taxon>Pyraloidea</taxon>
        <taxon>Pyralidae</taxon>
        <taxon>Galleriinae</taxon>
        <taxon>Galleria</taxon>
    </lineage>
</organism>
<evidence type="ECO:0000313" key="8">
    <source>
        <dbReference type="Proteomes" id="UP001652740"/>
    </source>
</evidence>
<dbReference type="GO" id="GO:0015141">
    <property type="term" value="F:succinate transmembrane transporter activity"/>
    <property type="evidence" value="ECO:0007669"/>
    <property type="project" value="TreeGrafter"/>
</dbReference>
<dbReference type="InterPro" id="IPR001898">
    <property type="entry name" value="SLC13A/DASS"/>
</dbReference>
<gene>
    <name evidence="9" type="primary">LOC113510522</name>
</gene>
<dbReference type="RefSeq" id="XP_031765312.2">
    <property type="nucleotide sequence ID" value="XM_031909452.2"/>
</dbReference>
<dbReference type="KEGG" id="gmw:113510522"/>
<feature type="transmembrane region" description="Helical" evidence="7">
    <location>
        <begin position="311"/>
        <end position="328"/>
    </location>
</feature>
<feature type="transmembrane region" description="Helical" evidence="7">
    <location>
        <begin position="353"/>
        <end position="373"/>
    </location>
</feature>
<evidence type="ECO:0000256" key="7">
    <source>
        <dbReference type="SAM" id="Phobius"/>
    </source>
</evidence>
<comment type="similarity">
    <text evidence="2">Belongs to the SLC13A/DASS transporter (TC 2.A.47) family. NADC subfamily.</text>
</comment>